<dbReference type="Gene3D" id="3.40.50.150">
    <property type="entry name" value="Vaccinia Virus protein VP39"/>
    <property type="match status" value="1"/>
</dbReference>
<accession>A0A7S1IMQ4</accession>
<evidence type="ECO:0000313" key="1">
    <source>
        <dbReference type="EMBL" id="CAD9017427.1"/>
    </source>
</evidence>
<sequence>MNEATTPMEGGGVYNTFGVFQNGAHAVTYPSLQKMVERIISRFRAETNLVVTDLGCSEGRNSLPTIHLVIQALRTGVAHAQILVFHNDLPSNDFNSLMEMLGGPGKYCEPGDPMVHSFALGRSFYHPLFPPGYVHLHLSYITLHWLSRTPVPLPGSRIFSWGLDANGSDKSVAQAWESQAKDDLQTFLALRSAELTVGGEMCIVMVGGGASCFVEAPPGRELPVISVVLEQLIGEGLLTTADVERIVVPYHLRHEKEVREAVATTAQGVLQVTACATHFVSVIGEGAVLETPEQLDGVVGLFWAIHGPTLQKGLVHAGNEVAMVADQVMVRAK</sequence>
<dbReference type="PANTHER" id="PTHR31009">
    <property type="entry name" value="S-ADENOSYL-L-METHIONINE:CARBOXYL METHYLTRANSFERASE FAMILY PROTEIN"/>
    <property type="match status" value="1"/>
</dbReference>
<gene>
    <name evidence="1" type="ORF">EGYM00392_LOCUS28537</name>
</gene>
<dbReference type="InterPro" id="IPR005299">
    <property type="entry name" value="MeTrfase_7"/>
</dbReference>
<proteinExistence type="predicted"/>
<dbReference type="AlphaFoldDB" id="A0A7S1IMQ4"/>
<name>A0A7S1IMQ4_9EUGL</name>
<organism evidence="1">
    <name type="scientific">Eutreptiella gymnastica</name>
    <dbReference type="NCBI Taxonomy" id="73025"/>
    <lineage>
        <taxon>Eukaryota</taxon>
        <taxon>Discoba</taxon>
        <taxon>Euglenozoa</taxon>
        <taxon>Euglenida</taxon>
        <taxon>Spirocuta</taxon>
        <taxon>Euglenophyceae</taxon>
        <taxon>Eutreptiales</taxon>
        <taxon>Eutreptiaceae</taxon>
        <taxon>Eutreptiella</taxon>
    </lineage>
</organism>
<dbReference type="Pfam" id="PF03492">
    <property type="entry name" value="Methyltransf_7"/>
    <property type="match status" value="1"/>
</dbReference>
<dbReference type="InterPro" id="IPR029063">
    <property type="entry name" value="SAM-dependent_MTases_sf"/>
</dbReference>
<dbReference type="EMBL" id="HBGA01076368">
    <property type="protein sequence ID" value="CAD9017427.1"/>
    <property type="molecule type" value="Transcribed_RNA"/>
</dbReference>
<reference evidence="1" key="1">
    <citation type="submission" date="2021-01" db="EMBL/GenBank/DDBJ databases">
        <authorList>
            <person name="Corre E."/>
            <person name="Pelletier E."/>
            <person name="Niang G."/>
            <person name="Scheremetjew M."/>
            <person name="Finn R."/>
            <person name="Kale V."/>
            <person name="Holt S."/>
            <person name="Cochrane G."/>
            <person name="Meng A."/>
            <person name="Brown T."/>
            <person name="Cohen L."/>
        </authorList>
    </citation>
    <scope>NUCLEOTIDE SEQUENCE</scope>
    <source>
        <strain evidence="1">NIES-381</strain>
    </source>
</reference>
<dbReference type="GO" id="GO:0008168">
    <property type="term" value="F:methyltransferase activity"/>
    <property type="evidence" value="ECO:0007669"/>
    <property type="project" value="InterPro"/>
</dbReference>
<dbReference type="SUPFAM" id="SSF53335">
    <property type="entry name" value="S-adenosyl-L-methionine-dependent methyltransferases"/>
    <property type="match status" value="1"/>
</dbReference>
<protein>
    <submittedName>
        <fullName evidence="1">Uncharacterized protein</fullName>
    </submittedName>
</protein>